<dbReference type="SUPFAM" id="SSF52113">
    <property type="entry name" value="BRCT domain"/>
    <property type="match status" value="1"/>
</dbReference>
<evidence type="ECO:0000256" key="8">
    <source>
        <dbReference type="SAM" id="MobiDB-lite"/>
    </source>
</evidence>
<dbReference type="PROSITE" id="PS00518">
    <property type="entry name" value="ZF_RING_1"/>
    <property type="match status" value="2"/>
</dbReference>
<dbReference type="STRING" id="4615.A0A199UH24"/>
<dbReference type="InterPro" id="IPR018957">
    <property type="entry name" value="Znf_C3HC4_RING-type"/>
</dbReference>
<dbReference type="AlphaFoldDB" id="A0A199UH24"/>
<dbReference type="InterPro" id="IPR013083">
    <property type="entry name" value="Znf_RING/FYVE/PHD"/>
</dbReference>
<feature type="domain" description="RING-type" evidence="9">
    <location>
        <begin position="371"/>
        <end position="416"/>
    </location>
</feature>
<dbReference type="SMART" id="SM00184">
    <property type="entry name" value="RING"/>
    <property type="match status" value="2"/>
</dbReference>
<dbReference type="SMART" id="SM00292">
    <property type="entry name" value="BRCT"/>
    <property type="match status" value="1"/>
</dbReference>
<dbReference type="PROSITE" id="PS01359">
    <property type="entry name" value="ZF_PHD_1"/>
    <property type="match status" value="2"/>
</dbReference>
<feature type="compositionally biased region" description="Low complexity" evidence="8">
    <location>
        <begin position="670"/>
        <end position="679"/>
    </location>
</feature>
<dbReference type="InterPro" id="IPR019786">
    <property type="entry name" value="Zinc_finger_PHD-type_CS"/>
</dbReference>
<feature type="compositionally biased region" description="Low complexity" evidence="8">
    <location>
        <begin position="264"/>
        <end position="273"/>
    </location>
</feature>
<feature type="region of interest" description="Disordered" evidence="8">
    <location>
        <begin position="669"/>
        <end position="694"/>
    </location>
</feature>
<evidence type="ECO:0000313" key="11">
    <source>
        <dbReference type="EMBL" id="OAY64011.1"/>
    </source>
</evidence>
<keyword evidence="3" id="KW-0479">Metal-binding</keyword>
<dbReference type="PANTHER" id="PTHR47776">
    <property type="entry name" value="F5A8.9 PROTEIN"/>
    <property type="match status" value="1"/>
</dbReference>
<sequence>MEPDDLEDDDSPHRSKDSAICPVRGMESVIATVSGYHGTERFKLIKLIAQVGANYVGAMSRSTTHLVCWQFEGKKYNIARRIGAHIVSHRWLEDCLKEGKRISEGPYTKKSGKEAGPISWELPIFPDTHQKKRCIVNREWDAFPAFSSSPDCLKEGKVDATRPENGLSSGPCATEGMIMCAVAPQAILLLPDQAAVRVARGSSLCSSGKKRNLSNVVRNDAGGESARRSRRLMKKTIDDHNKHSLIVSSDELEIVYPKSVNLHTSRSTSSSSSQPVNLATKSDNEERGTQVIEQVEKRFLRKSPIWGDSESSKSLVFDASSPHETNLQNDHCKHSGERSSCDFVVDNDGASEEGGELDESAIMQRQAELSCVICWTDYSSTRGVLACGHRFCYSCILGWADCLASRGKISTCPLCKATFNKISKMDEAGSLDQKIYSQTIPCSSSNIDIFMLAGKENDNFRTWSADSVCYECHNREPEDLLVSCHICQSQWVHSCCLDPPLVPWTCIHCRDLRMLGKEAGPISWELPIFPDTHQKKRCIVNREWDAFPAFSSSPDCLKEGKVDATRPENGLSSGPCATEGMIMCAVAPQAILLLPDQAGPLCEWPGGSSLCSSGKKRNLSNVVRNDAGGESARRSRRLMKKTIDDHNKHSLIVSSDELEIVYPKSVNLHTSRSTSSSSSQPVNLATKSDNEERGTQVIEQVEKRFLRKSPIWGDSESSKSLVFDASSPHETNLQNDHCKHSGESSSCDFVVDNDGASEEGGELDESAIMQRQAELSCVICWTDYSSTRGVLACGHRFCYSCILGWADCLASRGKISTCPLCKATFTKISKMDEAGSLDQKIYSQTIPCSSSNIDIFMLAGKENDNFRTWSADSVCYECHNREPEDLLVSCHICQSQWVHSCCLDPPLVPWTCIHCRDLRMLYQ</sequence>
<accession>A0A199UH24</accession>
<dbReference type="GO" id="GO:0005694">
    <property type="term" value="C:chromosome"/>
    <property type="evidence" value="ECO:0007669"/>
    <property type="project" value="UniProtKB-SubCell"/>
</dbReference>
<dbReference type="InterPro" id="IPR036420">
    <property type="entry name" value="BRCT_dom_sf"/>
</dbReference>
<dbReference type="PANTHER" id="PTHR47776:SF2">
    <property type="entry name" value="RING-TYPE E3 UBIQUITIN TRANSFERASE BRCA1"/>
    <property type="match status" value="1"/>
</dbReference>
<evidence type="ECO:0000256" key="1">
    <source>
        <dbReference type="ARBA" id="ARBA00004286"/>
    </source>
</evidence>
<keyword evidence="4 7" id="KW-0863">Zinc-finger</keyword>
<dbReference type="SUPFAM" id="SSF57850">
    <property type="entry name" value="RING/U-box"/>
    <property type="match status" value="2"/>
</dbReference>
<evidence type="ECO:0000256" key="6">
    <source>
        <dbReference type="ARBA" id="ARBA00031556"/>
    </source>
</evidence>
<evidence type="ECO:0000313" key="12">
    <source>
        <dbReference type="Proteomes" id="UP000092600"/>
    </source>
</evidence>
<feature type="domain" description="RING-type" evidence="9">
    <location>
        <begin position="777"/>
        <end position="822"/>
    </location>
</feature>
<keyword evidence="5" id="KW-0862">Zinc</keyword>
<dbReference type="PROSITE" id="PS50172">
    <property type="entry name" value="BRCT"/>
    <property type="match status" value="1"/>
</dbReference>
<dbReference type="GO" id="GO:0008270">
    <property type="term" value="F:zinc ion binding"/>
    <property type="evidence" value="ECO:0007669"/>
    <property type="project" value="UniProtKB-KW"/>
</dbReference>
<dbReference type="Pfam" id="PF00097">
    <property type="entry name" value="zf-C3HC4"/>
    <property type="match status" value="2"/>
</dbReference>
<evidence type="ECO:0000256" key="3">
    <source>
        <dbReference type="ARBA" id="ARBA00022723"/>
    </source>
</evidence>
<reference evidence="11 12" key="1">
    <citation type="journal article" date="2016" name="DNA Res.">
        <title>The draft genome of MD-2 pineapple using hybrid error correction of long reads.</title>
        <authorList>
            <person name="Redwan R.M."/>
            <person name="Saidin A."/>
            <person name="Kumar S.V."/>
        </authorList>
    </citation>
    <scope>NUCLEOTIDE SEQUENCE [LARGE SCALE GENOMIC DNA]</scope>
    <source>
        <strain evidence="12">cv. MD2</strain>
        <tissue evidence="11">Leaf</tissue>
    </source>
</reference>
<dbReference type="InterPro" id="IPR017907">
    <property type="entry name" value="Znf_RING_CS"/>
</dbReference>
<dbReference type="Gene3D" id="3.30.40.10">
    <property type="entry name" value="Zinc/RING finger domain, C3HC4 (zinc finger)"/>
    <property type="match status" value="2"/>
</dbReference>
<comment type="subcellular location">
    <subcellularLocation>
        <location evidence="1">Chromosome</location>
    </subcellularLocation>
</comment>
<evidence type="ECO:0000259" key="10">
    <source>
        <dbReference type="PROSITE" id="PS50172"/>
    </source>
</evidence>
<feature type="non-terminal residue" evidence="11">
    <location>
        <position position="923"/>
    </location>
</feature>
<name>A0A199UH24_ANACO</name>
<dbReference type="Proteomes" id="UP000092600">
    <property type="component" value="Unassembled WGS sequence"/>
</dbReference>
<evidence type="ECO:0000256" key="4">
    <source>
        <dbReference type="ARBA" id="ARBA00022771"/>
    </source>
</evidence>
<dbReference type="EMBL" id="LSRQ01008291">
    <property type="protein sequence ID" value="OAY64011.1"/>
    <property type="molecule type" value="Genomic_DNA"/>
</dbReference>
<evidence type="ECO:0000259" key="9">
    <source>
        <dbReference type="PROSITE" id="PS50089"/>
    </source>
</evidence>
<dbReference type="InterPro" id="IPR001841">
    <property type="entry name" value="Znf_RING"/>
</dbReference>
<proteinExistence type="predicted"/>
<evidence type="ECO:0000256" key="5">
    <source>
        <dbReference type="ARBA" id="ARBA00022833"/>
    </source>
</evidence>
<organism evidence="11 12">
    <name type="scientific">Ananas comosus</name>
    <name type="common">Pineapple</name>
    <name type="synonym">Ananas ananas</name>
    <dbReference type="NCBI Taxonomy" id="4615"/>
    <lineage>
        <taxon>Eukaryota</taxon>
        <taxon>Viridiplantae</taxon>
        <taxon>Streptophyta</taxon>
        <taxon>Embryophyta</taxon>
        <taxon>Tracheophyta</taxon>
        <taxon>Spermatophyta</taxon>
        <taxon>Magnoliopsida</taxon>
        <taxon>Liliopsida</taxon>
        <taxon>Poales</taxon>
        <taxon>Bromeliaceae</taxon>
        <taxon>Bromelioideae</taxon>
        <taxon>Ananas</taxon>
    </lineage>
</organism>
<keyword evidence="2" id="KW-0158">Chromosome</keyword>
<dbReference type="InterPro" id="IPR001357">
    <property type="entry name" value="BRCT_dom"/>
</dbReference>
<dbReference type="PROSITE" id="PS50089">
    <property type="entry name" value="ZF_RING_2"/>
    <property type="match status" value="2"/>
</dbReference>
<dbReference type="SUPFAM" id="SSF57903">
    <property type="entry name" value="FYVE/PHD zinc finger"/>
    <property type="match status" value="2"/>
</dbReference>
<dbReference type="Pfam" id="PF12738">
    <property type="entry name" value="PTCB-BRCT"/>
    <property type="match status" value="1"/>
</dbReference>
<protein>
    <recommendedName>
        <fullName evidence="6">RING-type E3 ubiquitin transferase BRCA1</fullName>
    </recommendedName>
</protein>
<dbReference type="InterPro" id="IPR001965">
    <property type="entry name" value="Znf_PHD"/>
</dbReference>
<dbReference type="InterPro" id="IPR011011">
    <property type="entry name" value="Znf_FYVE_PHD"/>
</dbReference>
<evidence type="ECO:0000256" key="2">
    <source>
        <dbReference type="ARBA" id="ARBA00022454"/>
    </source>
</evidence>
<gene>
    <name evidence="11" type="ORF">ACMD2_15072</name>
</gene>
<feature type="domain" description="BRCT" evidence="10">
    <location>
        <begin position="18"/>
        <end position="109"/>
    </location>
</feature>
<dbReference type="SMART" id="SM00249">
    <property type="entry name" value="PHD"/>
    <property type="match status" value="2"/>
</dbReference>
<evidence type="ECO:0000256" key="7">
    <source>
        <dbReference type="PROSITE-ProRule" id="PRU00175"/>
    </source>
</evidence>
<feature type="region of interest" description="Disordered" evidence="8">
    <location>
        <begin position="263"/>
        <end position="287"/>
    </location>
</feature>
<comment type="caution">
    <text evidence="11">The sequence shown here is derived from an EMBL/GenBank/DDBJ whole genome shotgun (WGS) entry which is preliminary data.</text>
</comment>
<dbReference type="Gene3D" id="3.40.50.10190">
    <property type="entry name" value="BRCT domain"/>
    <property type="match status" value="1"/>
</dbReference>